<protein>
    <submittedName>
        <fullName evidence="1">Uncharacterized protein</fullName>
    </submittedName>
</protein>
<dbReference type="KEGG" id="pvo:PVOR_10464"/>
<name>A0A2R9SX28_9BACL</name>
<gene>
    <name evidence="1" type="ORF">PVOR_10464</name>
</gene>
<dbReference type="Proteomes" id="UP000003094">
    <property type="component" value="Unassembled WGS sequence"/>
</dbReference>
<accession>A0A2R9SX28</accession>
<evidence type="ECO:0000313" key="1">
    <source>
        <dbReference type="EMBL" id="EFU41958.1"/>
    </source>
</evidence>
<organism evidence="1 2">
    <name type="scientific">Paenibacillus vortex V453</name>
    <dbReference type="NCBI Taxonomy" id="715225"/>
    <lineage>
        <taxon>Bacteria</taxon>
        <taxon>Bacillati</taxon>
        <taxon>Bacillota</taxon>
        <taxon>Bacilli</taxon>
        <taxon>Bacillales</taxon>
        <taxon>Paenibacillaceae</taxon>
        <taxon>Paenibacillus</taxon>
    </lineage>
</organism>
<proteinExistence type="predicted"/>
<reference evidence="1 2" key="1">
    <citation type="journal article" date="2010" name="BMC Genomics">
        <title>Genome sequence of the pattern forming Paenibacillus vortex bacterium reveals potential for thriving in complex environments.</title>
        <authorList>
            <person name="Sirota-Madi A."/>
            <person name="Olender T."/>
            <person name="Helman Y."/>
            <person name="Ingham C."/>
            <person name="Brainis I."/>
            <person name="Roth D."/>
            <person name="Hagi E."/>
            <person name="Brodsky L."/>
            <person name="Leshkowitz D."/>
            <person name="Galatenko V."/>
            <person name="Nikolaev V."/>
            <person name="Mugasimangalam R.C."/>
            <person name="Bransburg-Zabary S."/>
            <person name="Gutnick D.L."/>
            <person name="Lancet D."/>
            <person name="Ben-Jacob E."/>
        </authorList>
    </citation>
    <scope>NUCLEOTIDE SEQUENCE [LARGE SCALE GENOMIC DNA]</scope>
    <source>
        <strain evidence="1 2">V453</strain>
    </source>
</reference>
<evidence type="ECO:0000313" key="2">
    <source>
        <dbReference type="Proteomes" id="UP000003094"/>
    </source>
</evidence>
<sequence length="100" mass="11516">MNPRGPAERTYRFRKSGSGRLKVFHRKTHIESIIWSRISSSVTIIPEIRRQQRLEERYDRAAGFTFLPPPNYKGEKLFVGMTPTDQRRGRIDSGKAVAVG</sequence>
<dbReference type="AlphaFoldDB" id="A0A2R9SX28"/>
<keyword evidence="2" id="KW-1185">Reference proteome</keyword>
<comment type="caution">
    <text evidence="1">The sequence shown here is derived from an EMBL/GenBank/DDBJ whole genome shotgun (WGS) entry which is preliminary data.</text>
</comment>
<dbReference type="EMBL" id="ADHJ01000017">
    <property type="protein sequence ID" value="EFU41958.1"/>
    <property type="molecule type" value="Genomic_DNA"/>
</dbReference>